<dbReference type="EC" id="6.3.3.2" evidence="4"/>
<comment type="caution">
    <text evidence="6">The sequence shown here is derived from an EMBL/GenBank/DDBJ whole genome shotgun (WGS) entry which is preliminary data.</text>
</comment>
<dbReference type="InterPro" id="IPR002698">
    <property type="entry name" value="FTHF_cligase"/>
</dbReference>
<evidence type="ECO:0000256" key="5">
    <source>
        <dbReference type="SAM" id="MobiDB-lite"/>
    </source>
</evidence>
<evidence type="ECO:0000313" key="7">
    <source>
        <dbReference type="Proteomes" id="UP001596013"/>
    </source>
</evidence>
<evidence type="ECO:0000256" key="2">
    <source>
        <dbReference type="ARBA" id="ARBA00022741"/>
    </source>
</evidence>
<comment type="cofactor">
    <cofactor evidence="4">
        <name>Mg(2+)</name>
        <dbReference type="ChEBI" id="CHEBI:18420"/>
    </cofactor>
</comment>
<keyword evidence="2 4" id="KW-0547">Nucleotide-binding</keyword>
<dbReference type="EMBL" id="JBHSMK010000008">
    <property type="protein sequence ID" value="MFC5437402.1"/>
    <property type="molecule type" value="Genomic_DNA"/>
</dbReference>
<protein>
    <recommendedName>
        <fullName evidence="4">5-formyltetrahydrofolate cyclo-ligase</fullName>
        <ecNumber evidence="4">6.3.3.2</ecNumber>
    </recommendedName>
</protein>
<dbReference type="Proteomes" id="UP001596013">
    <property type="component" value="Unassembled WGS sequence"/>
</dbReference>
<comment type="catalytic activity">
    <reaction evidence="4">
        <text>(6S)-5-formyl-5,6,7,8-tetrahydrofolate + ATP = (6R)-5,10-methenyltetrahydrofolate + ADP + phosphate</text>
        <dbReference type="Rhea" id="RHEA:10488"/>
        <dbReference type="ChEBI" id="CHEBI:30616"/>
        <dbReference type="ChEBI" id="CHEBI:43474"/>
        <dbReference type="ChEBI" id="CHEBI:57455"/>
        <dbReference type="ChEBI" id="CHEBI:57457"/>
        <dbReference type="ChEBI" id="CHEBI:456216"/>
        <dbReference type="EC" id="6.3.3.2"/>
    </reaction>
</comment>
<dbReference type="Pfam" id="PF01812">
    <property type="entry name" value="5-FTHF_cyc-lig"/>
    <property type="match status" value="1"/>
</dbReference>
<dbReference type="InterPro" id="IPR024185">
    <property type="entry name" value="FTHF_cligase-like_sf"/>
</dbReference>
<dbReference type="PANTHER" id="PTHR23407:SF1">
    <property type="entry name" value="5-FORMYLTETRAHYDROFOLATE CYCLO-LIGASE"/>
    <property type="match status" value="1"/>
</dbReference>
<name>A0ABW0JMW1_9GAMM</name>
<keyword evidence="4" id="KW-0460">Magnesium</keyword>
<proteinExistence type="inferred from homology"/>
<dbReference type="GO" id="GO:0030272">
    <property type="term" value="F:5-formyltetrahydrofolate cyclo-ligase activity"/>
    <property type="evidence" value="ECO:0007669"/>
    <property type="project" value="UniProtKB-EC"/>
</dbReference>
<keyword evidence="6" id="KW-0436">Ligase</keyword>
<evidence type="ECO:0000256" key="1">
    <source>
        <dbReference type="ARBA" id="ARBA00010638"/>
    </source>
</evidence>
<evidence type="ECO:0000256" key="4">
    <source>
        <dbReference type="RuleBase" id="RU361279"/>
    </source>
</evidence>
<accession>A0ABW0JMW1</accession>
<keyword evidence="4" id="KW-0479">Metal-binding</keyword>
<dbReference type="Gene3D" id="3.40.50.10420">
    <property type="entry name" value="NagB/RpiA/CoA transferase-like"/>
    <property type="match status" value="1"/>
</dbReference>
<sequence>MDATAQRRELRRNLAERRSALSPPERMSAAQGLRRSLGQLPEYLTDARVAGYWASHGELPLNLVIPPLAARGQQFLLPVLGKHKHLRFAPWQSGDAVEPNRYGIPEPVEPAELFEPFQLDLVFVPLLGFDRRGHRLGQGGGYYDRSFAFLNEQVRPTEPLLVGIAYDFQELEIVNEESWDVALDFIATDRELIDCHREPTA</sequence>
<dbReference type="SUPFAM" id="SSF100950">
    <property type="entry name" value="NagB/RpiA/CoA transferase-like"/>
    <property type="match status" value="1"/>
</dbReference>
<gene>
    <name evidence="6" type="ORF">ACFPME_12600</name>
</gene>
<organism evidence="6 7">
    <name type="scientific">Rhodanobacter umsongensis</name>
    <dbReference type="NCBI Taxonomy" id="633153"/>
    <lineage>
        <taxon>Bacteria</taxon>
        <taxon>Pseudomonadati</taxon>
        <taxon>Pseudomonadota</taxon>
        <taxon>Gammaproteobacteria</taxon>
        <taxon>Lysobacterales</taxon>
        <taxon>Rhodanobacteraceae</taxon>
        <taxon>Rhodanobacter</taxon>
    </lineage>
</organism>
<dbReference type="PANTHER" id="PTHR23407">
    <property type="entry name" value="ATPASE INHIBITOR/5-FORMYLTETRAHYDROFOLATE CYCLO-LIGASE"/>
    <property type="match status" value="1"/>
</dbReference>
<dbReference type="NCBIfam" id="TIGR02727">
    <property type="entry name" value="MTHFS_bact"/>
    <property type="match status" value="1"/>
</dbReference>
<dbReference type="PIRSF" id="PIRSF006806">
    <property type="entry name" value="FTHF_cligase"/>
    <property type="match status" value="1"/>
</dbReference>
<feature type="compositionally biased region" description="Basic and acidic residues" evidence="5">
    <location>
        <begin position="1"/>
        <end position="19"/>
    </location>
</feature>
<evidence type="ECO:0000313" key="6">
    <source>
        <dbReference type="EMBL" id="MFC5437402.1"/>
    </source>
</evidence>
<comment type="similarity">
    <text evidence="1 4">Belongs to the 5-formyltetrahydrofolate cyclo-ligase family.</text>
</comment>
<evidence type="ECO:0000256" key="3">
    <source>
        <dbReference type="ARBA" id="ARBA00022840"/>
    </source>
</evidence>
<keyword evidence="7" id="KW-1185">Reference proteome</keyword>
<feature type="region of interest" description="Disordered" evidence="5">
    <location>
        <begin position="1"/>
        <end position="32"/>
    </location>
</feature>
<keyword evidence="3 4" id="KW-0067">ATP-binding</keyword>
<dbReference type="InterPro" id="IPR037171">
    <property type="entry name" value="NagB/RpiA_transferase-like"/>
</dbReference>
<reference evidence="7" key="1">
    <citation type="journal article" date="2019" name="Int. J. Syst. Evol. Microbiol.">
        <title>The Global Catalogue of Microorganisms (GCM) 10K type strain sequencing project: providing services to taxonomists for standard genome sequencing and annotation.</title>
        <authorList>
            <consortium name="The Broad Institute Genomics Platform"/>
            <consortium name="The Broad Institute Genome Sequencing Center for Infectious Disease"/>
            <person name="Wu L."/>
            <person name="Ma J."/>
        </authorList>
    </citation>
    <scope>NUCLEOTIDE SEQUENCE [LARGE SCALE GENOMIC DNA]</scope>
    <source>
        <strain evidence="7">JCM 17130</strain>
    </source>
</reference>
<dbReference type="RefSeq" id="WP_377305817.1">
    <property type="nucleotide sequence ID" value="NZ_JBHSMK010000008.1"/>
</dbReference>